<feature type="signal peptide" evidence="5">
    <location>
        <begin position="1"/>
        <end position="28"/>
    </location>
</feature>
<protein>
    <submittedName>
        <fullName evidence="7">Sugar-binding protein</fullName>
    </submittedName>
</protein>
<comment type="caution">
    <text evidence="7">The sequence shown here is derived from an EMBL/GenBank/DDBJ whole genome shotgun (WGS) entry which is preliminary data.</text>
</comment>
<dbReference type="CDD" id="cd06314">
    <property type="entry name" value="PBP1_tmGBP"/>
    <property type="match status" value="1"/>
</dbReference>
<organism evidence="7 8">
    <name type="scientific">Diplocloster modestus</name>
    <dbReference type="NCBI Taxonomy" id="2850322"/>
    <lineage>
        <taxon>Bacteria</taxon>
        <taxon>Bacillati</taxon>
        <taxon>Bacillota</taxon>
        <taxon>Clostridia</taxon>
        <taxon>Lachnospirales</taxon>
        <taxon>Lachnospiraceae</taxon>
        <taxon>Diplocloster</taxon>
    </lineage>
</organism>
<evidence type="ECO:0000256" key="2">
    <source>
        <dbReference type="ARBA" id="ARBA00007639"/>
    </source>
</evidence>
<feature type="chain" id="PRO_5045128988" evidence="5">
    <location>
        <begin position="29"/>
        <end position="345"/>
    </location>
</feature>
<evidence type="ECO:0000259" key="6">
    <source>
        <dbReference type="Pfam" id="PF13407"/>
    </source>
</evidence>
<dbReference type="PROSITE" id="PS51257">
    <property type="entry name" value="PROKAR_LIPOPROTEIN"/>
    <property type="match status" value="1"/>
</dbReference>
<dbReference type="Proteomes" id="UP001314681">
    <property type="component" value="Unassembled WGS sequence"/>
</dbReference>
<name>A0ABS6KBK7_9FIRM</name>
<dbReference type="Gene3D" id="3.40.50.2300">
    <property type="match status" value="2"/>
</dbReference>
<evidence type="ECO:0000256" key="1">
    <source>
        <dbReference type="ARBA" id="ARBA00004196"/>
    </source>
</evidence>
<feature type="region of interest" description="Disordered" evidence="4">
    <location>
        <begin position="26"/>
        <end position="58"/>
    </location>
</feature>
<comment type="similarity">
    <text evidence="2">Belongs to the bacterial solute-binding protein 2 family.</text>
</comment>
<proteinExistence type="inferred from homology"/>
<dbReference type="Pfam" id="PF13407">
    <property type="entry name" value="Peripla_BP_4"/>
    <property type="match status" value="1"/>
</dbReference>
<dbReference type="PANTHER" id="PTHR46847:SF1">
    <property type="entry name" value="D-ALLOSE-BINDING PERIPLASMIC PROTEIN-RELATED"/>
    <property type="match status" value="1"/>
</dbReference>
<keyword evidence="3 5" id="KW-0732">Signal</keyword>
<evidence type="ECO:0000256" key="4">
    <source>
        <dbReference type="SAM" id="MobiDB-lite"/>
    </source>
</evidence>
<gene>
    <name evidence="7" type="ORF">KTH90_17930</name>
</gene>
<evidence type="ECO:0000256" key="5">
    <source>
        <dbReference type="SAM" id="SignalP"/>
    </source>
</evidence>
<feature type="domain" description="Periplasmic binding protein" evidence="6">
    <location>
        <begin position="67"/>
        <end position="321"/>
    </location>
</feature>
<accession>A0ABS6KBK7</accession>
<evidence type="ECO:0000313" key="7">
    <source>
        <dbReference type="EMBL" id="MBU9727891.1"/>
    </source>
</evidence>
<dbReference type="EMBL" id="JAHQCX010000014">
    <property type="protein sequence ID" value="MBU9727891.1"/>
    <property type="molecule type" value="Genomic_DNA"/>
</dbReference>
<sequence length="345" mass="36440">MIKKTISISVMTILLALGSIGCGSQSEAADSNTRQSETTDSNAQQNDASGSDTKQSGAASDHTYNFTFVSPLVNHEYWMAVEEGVQQGAEECGVSVNVLGDTKVDVDVMVKYIDTAIASKVDGIVTMALSPAAIGPAIDRAAEAGIPVVLVDTDAPDSKRAAYVGTSNYDAGYEAGTAMIGATGGKAKIGIIRGSESQETDNDRIKGFQDAIKDQPDMEILTTEACNSDMLTATQKAQDMLKAYPKMNAIFGSEGTGAVAAGKVITEQNRVGEIRVIGFDDTAECLDYIRNGVVDGTIVQKPNYMGSKAIEMLTQLNKGEELEETLINSGVTLVTKDNVESYKAE</sequence>
<dbReference type="RefSeq" id="WP_238727207.1">
    <property type="nucleotide sequence ID" value="NZ_JAHQCX010000014.1"/>
</dbReference>
<evidence type="ECO:0000313" key="8">
    <source>
        <dbReference type="Proteomes" id="UP001314681"/>
    </source>
</evidence>
<keyword evidence="8" id="KW-1185">Reference proteome</keyword>
<evidence type="ECO:0000256" key="3">
    <source>
        <dbReference type="ARBA" id="ARBA00022729"/>
    </source>
</evidence>
<dbReference type="InterPro" id="IPR028082">
    <property type="entry name" value="Peripla_BP_I"/>
</dbReference>
<comment type="subcellular location">
    <subcellularLocation>
        <location evidence="1">Cell envelope</location>
    </subcellularLocation>
</comment>
<dbReference type="PANTHER" id="PTHR46847">
    <property type="entry name" value="D-ALLOSE-BINDING PERIPLASMIC PROTEIN-RELATED"/>
    <property type="match status" value="1"/>
</dbReference>
<reference evidence="7 8" key="1">
    <citation type="submission" date="2021-06" db="EMBL/GenBank/DDBJ databases">
        <title>Description of novel taxa of the family Lachnospiraceae.</title>
        <authorList>
            <person name="Chaplin A.V."/>
            <person name="Sokolova S.R."/>
            <person name="Pikina A.P."/>
            <person name="Korzhanova M."/>
            <person name="Belova V."/>
            <person name="Korostin D."/>
            <person name="Efimov B.A."/>
        </authorList>
    </citation>
    <scope>NUCLEOTIDE SEQUENCE [LARGE SCALE GENOMIC DNA]</scope>
    <source>
        <strain evidence="7 8">ASD4241</strain>
    </source>
</reference>
<dbReference type="SUPFAM" id="SSF53822">
    <property type="entry name" value="Periplasmic binding protein-like I"/>
    <property type="match status" value="1"/>
</dbReference>
<dbReference type="InterPro" id="IPR025997">
    <property type="entry name" value="SBP_2_dom"/>
</dbReference>